<sequence length="120" mass="12109">GEGLWAGLRGPAGAGSGIERAFLRGEARVESRPAGLAGRGGVRDGDGGVRGAQAAGGPRRGRAARVGRGVVDGVRRRAGALRVAGSGERAYSAGALRRAVRADVCLRGSRRLHGDGARCL</sequence>
<accession>A0A6J4RJE6</accession>
<proteinExistence type="predicted"/>
<dbReference type="AlphaFoldDB" id="A0A6J4RJE6"/>
<dbReference type="EMBL" id="CADCVK010000174">
    <property type="protein sequence ID" value="CAA9474990.1"/>
    <property type="molecule type" value="Genomic_DNA"/>
</dbReference>
<feature type="non-terminal residue" evidence="2">
    <location>
        <position position="1"/>
    </location>
</feature>
<protein>
    <submittedName>
        <fullName evidence="2">Uncharacterized protein</fullName>
    </submittedName>
</protein>
<gene>
    <name evidence="2" type="ORF">AVDCRST_MAG12-1088</name>
</gene>
<name>A0A6J4RJE6_9ACTN</name>
<reference evidence="2" key="1">
    <citation type="submission" date="2020-02" db="EMBL/GenBank/DDBJ databases">
        <authorList>
            <person name="Meier V. D."/>
        </authorList>
    </citation>
    <scope>NUCLEOTIDE SEQUENCE</scope>
    <source>
        <strain evidence="2">AVDCRST_MAG12</strain>
    </source>
</reference>
<evidence type="ECO:0000256" key="1">
    <source>
        <dbReference type="SAM" id="MobiDB-lite"/>
    </source>
</evidence>
<feature type="non-terminal residue" evidence="2">
    <location>
        <position position="120"/>
    </location>
</feature>
<evidence type="ECO:0000313" key="2">
    <source>
        <dbReference type="EMBL" id="CAA9474990.1"/>
    </source>
</evidence>
<feature type="region of interest" description="Disordered" evidence="1">
    <location>
        <begin position="33"/>
        <end position="64"/>
    </location>
</feature>
<organism evidence="2">
    <name type="scientific">uncultured Rubrobacteraceae bacterium</name>
    <dbReference type="NCBI Taxonomy" id="349277"/>
    <lineage>
        <taxon>Bacteria</taxon>
        <taxon>Bacillati</taxon>
        <taxon>Actinomycetota</taxon>
        <taxon>Rubrobacteria</taxon>
        <taxon>Rubrobacterales</taxon>
        <taxon>Rubrobacteraceae</taxon>
        <taxon>environmental samples</taxon>
    </lineage>
</organism>